<keyword evidence="1" id="KW-0812">Transmembrane</keyword>
<dbReference type="HOGENOM" id="CLU_106186_1_0_4"/>
<feature type="transmembrane region" description="Helical" evidence="1">
    <location>
        <begin position="85"/>
        <end position="109"/>
    </location>
</feature>
<protein>
    <submittedName>
        <fullName evidence="3">Conserved hypothetical membrane spanning protein</fullName>
    </submittedName>
</protein>
<organism evidence="3 5">
    <name type="scientific">Thauera aminoaromatica</name>
    <dbReference type="NCBI Taxonomy" id="164330"/>
    <lineage>
        <taxon>Bacteria</taxon>
        <taxon>Pseudomonadati</taxon>
        <taxon>Pseudomonadota</taxon>
        <taxon>Betaproteobacteria</taxon>
        <taxon>Rhodocyclales</taxon>
        <taxon>Zoogloeaceae</taxon>
        <taxon>Thauera</taxon>
    </lineage>
</organism>
<proteinExistence type="predicted"/>
<keyword evidence="1" id="KW-1133">Transmembrane helix</keyword>
<gene>
    <name evidence="3" type="ordered locus">Tmz1t_3552</name>
    <name evidence="4" type="ORF">E6Q80_07445</name>
</gene>
<reference evidence="4 6" key="3">
    <citation type="submission" date="2018-09" db="EMBL/GenBank/DDBJ databases">
        <title>Metagenome Assembled Genomes from an Advanced Water Purification Facility.</title>
        <authorList>
            <person name="Stamps B.W."/>
            <person name="Spear J.R."/>
        </authorList>
    </citation>
    <scope>NUCLEOTIDE SEQUENCE [LARGE SCALE GENOMIC DNA]</scope>
    <source>
        <strain evidence="4">Bin_27_1</strain>
    </source>
</reference>
<evidence type="ECO:0000256" key="1">
    <source>
        <dbReference type="SAM" id="Phobius"/>
    </source>
</evidence>
<dbReference type="Proteomes" id="UP000321192">
    <property type="component" value="Unassembled WGS sequence"/>
</dbReference>
<feature type="transmembrane region" description="Helical" evidence="1">
    <location>
        <begin position="6"/>
        <end position="29"/>
    </location>
</feature>
<evidence type="ECO:0000313" key="6">
    <source>
        <dbReference type="Proteomes" id="UP000321192"/>
    </source>
</evidence>
<dbReference type="STRING" id="85643.Tmz1t_3552"/>
<accession>A0A5C7SRN9</accession>
<evidence type="ECO:0000313" key="4">
    <source>
        <dbReference type="EMBL" id="TXH86534.1"/>
    </source>
</evidence>
<sequence length="153" mass="16644">MDFHPLLLFVHVAGVVVWVGGMFFAYVCLRPEAASQLEPPPRLRLWRGVLARFFTWVWVAVAAVLASGLALLLRIGFAAAPPHQHLMLLMGLVMIAIYVFVYSVPYAALSKAVAAEEWKAGGAALGRIRQLVGTNLTLGFLTIAMGTIGRWLG</sequence>
<reference evidence="5" key="1">
    <citation type="submission" date="2009-05" db="EMBL/GenBank/DDBJ databases">
        <title>Complete sequence of chromosome of Thauera sp. MZ1T.</title>
        <authorList>
            <consortium name="US DOE Joint Genome Institute"/>
            <person name="Lucas S."/>
            <person name="Copeland A."/>
            <person name="Lapidus A."/>
            <person name="Glavina del Rio T."/>
            <person name="Dalin E."/>
            <person name="Tice H."/>
            <person name="Bruce D."/>
            <person name="Goodwin L."/>
            <person name="Pitluck S."/>
            <person name="Sims D."/>
            <person name="Brettin T."/>
            <person name="Detter J.C."/>
            <person name="Han C."/>
            <person name="Larimer F."/>
            <person name="Land M."/>
            <person name="Hauser L."/>
            <person name="Kyrpides N."/>
            <person name="Mikhailova N."/>
            <person name="Sayler G.S."/>
        </authorList>
    </citation>
    <scope>NUCLEOTIDE SEQUENCE [LARGE SCALE GENOMIC DNA]</scope>
    <source>
        <strain evidence="5">MZ1T</strain>
    </source>
</reference>
<dbReference type="EMBL" id="SSFD01000106">
    <property type="protein sequence ID" value="TXH86534.1"/>
    <property type="molecule type" value="Genomic_DNA"/>
</dbReference>
<dbReference type="OrthoDB" id="7356530at2"/>
<dbReference type="eggNOG" id="COG5615">
    <property type="taxonomic scope" value="Bacteria"/>
</dbReference>
<keyword evidence="1" id="KW-0472">Membrane</keyword>
<evidence type="ECO:0000259" key="2">
    <source>
        <dbReference type="Pfam" id="PF05425"/>
    </source>
</evidence>
<keyword evidence="5" id="KW-1185">Reference proteome</keyword>
<dbReference type="GO" id="GO:0016020">
    <property type="term" value="C:membrane"/>
    <property type="evidence" value="ECO:0007669"/>
    <property type="project" value="InterPro"/>
</dbReference>
<dbReference type="EMBL" id="CP001281">
    <property type="protein sequence ID" value="ACR02146.1"/>
    <property type="molecule type" value="Genomic_DNA"/>
</dbReference>
<name>C4KDI0_THASP</name>
<dbReference type="AlphaFoldDB" id="C4KDI0"/>
<feature type="transmembrane region" description="Helical" evidence="1">
    <location>
        <begin position="130"/>
        <end position="152"/>
    </location>
</feature>
<dbReference type="KEGG" id="tmz:Tmz1t_3552"/>
<feature type="domain" description="Copper resistance protein D" evidence="2">
    <location>
        <begin position="49"/>
        <end position="145"/>
    </location>
</feature>
<dbReference type="Proteomes" id="UP000002186">
    <property type="component" value="Chromosome"/>
</dbReference>
<accession>C4KDI0</accession>
<dbReference type="RefSeq" id="WP_004323223.1">
    <property type="nucleotide sequence ID" value="NC_011662.2"/>
</dbReference>
<dbReference type="InterPro" id="IPR008457">
    <property type="entry name" value="Cu-R_CopD_dom"/>
</dbReference>
<dbReference type="Pfam" id="PF05425">
    <property type="entry name" value="CopD"/>
    <property type="match status" value="1"/>
</dbReference>
<feature type="transmembrane region" description="Helical" evidence="1">
    <location>
        <begin position="49"/>
        <end position="73"/>
    </location>
</feature>
<evidence type="ECO:0000313" key="3">
    <source>
        <dbReference type="EMBL" id="ACR02146.1"/>
    </source>
</evidence>
<evidence type="ECO:0000313" key="5">
    <source>
        <dbReference type="Proteomes" id="UP000002186"/>
    </source>
</evidence>
<reference evidence="3 5" key="2">
    <citation type="journal article" date="2012" name="Stand. Genomic Sci.">
        <title>Complete genome sequence of Thauera aminoaromatica strain MZ1T.</title>
        <authorList>
            <person name="Jiang K."/>
            <person name="Sanseverino J."/>
            <person name="Chauhan A."/>
            <person name="Lucas S."/>
            <person name="Copeland A."/>
            <person name="Lapidus A."/>
            <person name="Del Rio T.G."/>
            <person name="Dalin E."/>
            <person name="Tice H."/>
            <person name="Bruce D."/>
            <person name="Goodwin L."/>
            <person name="Pitluck S."/>
            <person name="Sims D."/>
            <person name="Brettin T."/>
            <person name="Detter J.C."/>
            <person name="Han C."/>
            <person name="Chang Y.J."/>
            <person name="Larimer F."/>
            <person name="Land M."/>
            <person name="Hauser L."/>
            <person name="Kyrpides N.C."/>
            <person name="Mikhailova N."/>
            <person name="Moser S."/>
            <person name="Jegier P."/>
            <person name="Close D."/>
            <person name="Debruyn J.M."/>
            <person name="Wang Y."/>
            <person name="Layton A.C."/>
            <person name="Allen M.S."/>
            <person name="Sayler G.S."/>
        </authorList>
    </citation>
    <scope>NUCLEOTIDE SEQUENCE [LARGE SCALE GENOMIC DNA]</scope>
    <source>
        <strain evidence="3 5">MZ1T</strain>
    </source>
</reference>